<comment type="caution">
    <text evidence="2">The sequence shown here is derived from an EMBL/GenBank/DDBJ whole genome shotgun (WGS) entry which is preliminary data.</text>
</comment>
<accession>A0A9N8ZHC8</accession>
<evidence type="ECO:0000313" key="2">
    <source>
        <dbReference type="EMBL" id="CAG8495809.1"/>
    </source>
</evidence>
<dbReference type="Proteomes" id="UP000789831">
    <property type="component" value="Unassembled WGS sequence"/>
</dbReference>
<evidence type="ECO:0000313" key="3">
    <source>
        <dbReference type="Proteomes" id="UP000789831"/>
    </source>
</evidence>
<dbReference type="AlphaFoldDB" id="A0A9N8ZHC8"/>
<keyword evidence="3" id="KW-1185">Reference proteome</keyword>
<dbReference type="EMBL" id="CAJVPL010000428">
    <property type="protein sequence ID" value="CAG8495809.1"/>
    <property type="molecule type" value="Genomic_DNA"/>
</dbReference>
<name>A0A9N8ZHC8_9GLOM</name>
<evidence type="ECO:0000256" key="1">
    <source>
        <dbReference type="SAM" id="MobiDB-lite"/>
    </source>
</evidence>
<proteinExistence type="predicted"/>
<gene>
    <name evidence="2" type="ORF">AGERDE_LOCUS3990</name>
</gene>
<reference evidence="2" key="1">
    <citation type="submission" date="2021-06" db="EMBL/GenBank/DDBJ databases">
        <authorList>
            <person name="Kallberg Y."/>
            <person name="Tangrot J."/>
            <person name="Rosling A."/>
        </authorList>
    </citation>
    <scope>NUCLEOTIDE SEQUENCE</scope>
    <source>
        <strain evidence="2">MT106</strain>
    </source>
</reference>
<sequence>MDLLIASTGGSSEYDMRETPVRQLASPDPFSLSTSHSFSKRIRRAPFKAENYGNKRQEDREKMHEAELLRQEVAQFTSIKPKLQG</sequence>
<feature type="region of interest" description="Disordered" evidence="1">
    <location>
        <begin position="1"/>
        <end position="61"/>
    </location>
</feature>
<protein>
    <submittedName>
        <fullName evidence="2">11528_t:CDS:1</fullName>
    </submittedName>
</protein>
<organism evidence="2 3">
    <name type="scientific">Ambispora gerdemannii</name>
    <dbReference type="NCBI Taxonomy" id="144530"/>
    <lineage>
        <taxon>Eukaryota</taxon>
        <taxon>Fungi</taxon>
        <taxon>Fungi incertae sedis</taxon>
        <taxon>Mucoromycota</taxon>
        <taxon>Glomeromycotina</taxon>
        <taxon>Glomeromycetes</taxon>
        <taxon>Archaeosporales</taxon>
        <taxon>Ambisporaceae</taxon>
        <taxon>Ambispora</taxon>
    </lineage>
</organism>